<name>A0A0P1B2S1_PLAHL</name>
<organism evidence="2 3">
    <name type="scientific">Plasmopara halstedii</name>
    <name type="common">Downy mildew of sunflower</name>
    <dbReference type="NCBI Taxonomy" id="4781"/>
    <lineage>
        <taxon>Eukaryota</taxon>
        <taxon>Sar</taxon>
        <taxon>Stramenopiles</taxon>
        <taxon>Oomycota</taxon>
        <taxon>Peronosporomycetes</taxon>
        <taxon>Peronosporales</taxon>
        <taxon>Peronosporaceae</taxon>
        <taxon>Plasmopara</taxon>
    </lineage>
</organism>
<feature type="region of interest" description="Disordered" evidence="1">
    <location>
        <begin position="137"/>
        <end position="185"/>
    </location>
</feature>
<dbReference type="AlphaFoldDB" id="A0A0P1B2S1"/>
<dbReference type="Proteomes" id="UP000054928">
    <property type="component" value="Unassembled WGS sequence"/>
</dbReference>
<evidence type="ECO:0000256" key="1">
    <source>
        <dbReference type="SAM" id="MobiDB-lite"/>
    </source>
</evidence>
<accession>A0A0P1B2S1</accession>
<evidence type="ECO:0000313" key="2">
    <source>
        <dbReference type="EMBL" id="CEG47916.1"/>
    </source>
</evidence>
<proteinExistence type="predicted"/>
<feature type="compositionally biased region" description="Low complexity" evidence="1">
    <location>
        <begin position="171"/>
        <end position="180"/>
    </location>
</feature>
<dbReference type="GeneID" id="36400295"/>
<protein>
    <submittedName>
        <fullName evidence="2">Uncharacterized protein</fullName>
    </submittedName>
</protein>
<evidence type="ECO:0000313" key="3">
    <source>
        <dbReference type="Proteomes" id="UP000054928"/>
    </source>
</evidence>
<reference evidence="3" key="1">
    <citation type="submission" date="2014-09" db="EMBL/GenBank/DDBJ databases">
        <authorList>
            <person name="Sharma Rahul"/>
            <person name="Thines Marco"/>
        </authorList>
    </citation>
    <scope>NUCLEOTIDE SEQUENCE [LARGE SCALE GENOMIC DNA]</scope>
</reference>
<keyword evidence="3" id="KW-1185">Reference proteome</keyword>
<dbReference type="EMBL" id="CCYD01002864">
    <property type="protein sequence ID" value="CEG47916.1"/>
    <property type="molecule type" value="Genomic_DNA"/>
</dbReference>
<dbReference type="OrthoDB" id="114663at2759"/>
<dbReference type="OMA" id="NCASQHT"/>
<sequence length="247" mass="28122">MHSLFLGNARKFPVIKQNLSCRSDPISSSTRPHMFARDDRHSYLQRLESPIGPGAYTIPSTFHNPSPNLWLRVVHRDSYGREFSRQNRSKTANSVMESSPDVSHQLCLAMKANMHQSRRDQLRRMILAACWSKDENAALPSSTERDRHAARNAKALSPKPVSISNCASQHTTSSSPTTSSQKQRVPADVTDILEEYHDSVEVVEERSRALQQPSIISVPLSYQDLLMRTSYLDRLQKQQRRKRVANQ</sequence>
<dbReference type="RefSeq" id="XP_024584285.1">
    <property type="nucleotide sequence ID" value="XM_024718936.1"/>
</dbReference>